<gene>
    <name evidence="1" type="ORF">L1987_84126</name>
</gene>
<evidence type="ECO:0000313" key="2">
    <source>
        <dbReference type="Proteomes" id="UP001056120"/>
    </source>
</evidence>
<dbReference type="Proteomes" id="UP001056120">
    <property type="component" value="Linkage Group LG28"/>
</dbReference>
<name>A0ACB8YEI3_9ASTR</name>
<keyword evidence="2" id="KW-1185">Reference proteome</keyword>
<sequence length="111" mass="12342">MEQHRITSLQPKHDPVPLNGDAIHAVALQRDKDHFASIIKLMSCNRIDYYICNASGNPPKITTHPATLRFSTATLISPIPAPEGFPTFHFNVCPYEQLASLIGKQEVFIGM</sequence>
<reference evidence="2" key="1">
    <citation type="journal article" date="2022" name="Mol. Ecol. Resour.">
        <title>The genomes of chicory, endive, great burdock and yacon provide insights into Asteraceae palaeo-polyploidization history and plant inulin production.</title>
        <authorList>
            <person name="Fan W."/>
            <person name="Wang S."/>
            <person name="Wang H."/>
            <person name="Wang A."/>
            <person name="Jiang F."/>
            <person name="Liu H."/>
            <person name="Zhao H."/>
            <person name="Xu D."/>
            <person name="Zhang Y."/>
        </authorList>
    </citation>
    <scope>NUCLEOTIDE SEQUENCE [LARGE SCALE GENOMIC DNA]</scope>
    <source>
        <strain evidence="2">cv. Yunnan</strain>
    </source>
</reference>
<reference evidence="1 2" key="2">
    <citation type="journal article" date="2022" name="Mol. Ecol. Resour.">
        <title>The genomes of chicory, endive, great burdock and yacon provide insights into Asteraceae paleo-polyploidization history and plant inulin production.</title>
        <authorList>
            <person name="Fan W."/>
            <person name="Wang S."/>
            <person name="Wang H."/>
            <person name="Wang A."/>
            <person name="Jiang F."/>
            <person name="Liu H."/>
            <person name="Zhao H."/>
            <person name="Xu D."/>
            <person name="Zhang Y."/>
        </authorList>
    </citation>
    <scope>NUCLEOTIDE SEQUENCE [LARGE SCALE GENOMIC DNA]</scope>
    <source>
        <strain evidence="2">cv. Yunnan</strain>
        <tissue evidence="1">Leaves</tissue>
    </source>
</reference>
<organism evidence="1 2">
    <name type="scientific">Smallanthus sonchifolius</name>
    <dbReference type="NCBI Taxonomy" id="185202"/>
    <lineage>
        <taxon>Eukaryota</taxon>
        <taxon>Viridiplantae</taxon>
        <taxon>Streptophyta</taxon>
        <taxon>Embryophyta</taxon>
        <taxon>Tracheophyta</taxon>
        <taxon>Spermatophyta</taxon>
        <taxon>Magnoliopsida</taxon>
        <taxon>eudicotyledons</taxon>
        <taxon>Gunneridae</taxon>
        <taxon>Pentapetalae</taxon>
        <taxon>asterids</taxon>
        <taxon>campanulids</taxon>
        <taxon>Asterales</taxon>
        <taxon>Asteraceae</taxon>
        <taxon>Asteroideae</taxon>
        <taxon>Heliantheae alliance</taxon>
        <taxon>Millerieae</taxon>
        <taxon>Smallanthus</taxon>
    </lineage>
</organism>
<protein>
    <submittedName>
        <fullName evidence="1">Uncharacterized protein</fullName>
    </submittedName>
</protein>
<accession>A0ACB8YEI3</accession>
<dbReference type="EMBL" id="CM042045">
    <property type="protein sequence ID" value="KAI3683617.1"/>
    <property type="molecule type" value="Genomic_DNA"/>
</dbReference>
<comment type="caution">
    <text evidence="1">The sequence shown here is derived from an EMBL/GenBank/DDBJ whole genome shotgun (WGS) entry which is preliminary data.</text>
</comment>
<evidence type="ECO:0000313" key="1">
    <source>
        <dbReference type="EMBL" id="KAI3683617.1"/>
    </source>
</evidence>
<proteinExistence type="predicted"/>